<feature type="transmembrane region" description="Helical" evidence="6">
    <location>
        <begin position="461"/>
        <end position="478"/>
    </location>
</feature>
<dbReference type="Pfam" id="PF00939">
    <property type="entry name" value="Na_sulph_symp"/>
    <property type="match status" value="1"/>
</dbReference>
<name>A0A0X3P2K7_SCHSO</name>
<dbReference type="EMBL" id="GEEE01017312">
    <property type="protein sequence ID" value="JAP45913.1"/>
    <property type="molecule type" value="Transcribed_RNA"/>
</dbReference>
<evidence type="ECO:0008006" key="8">
    <source>
        <dbReference type="Google" id="ProtNLM"/>
    </source>
</evidence>
<proteinExistence type="inferred from homology"/>
<evidence type="ECO:0000256" key="1">
    <source>
        <dbReference type="ARBA" id="ARBA00004141"/>
    </source>
</evidence>
<keyword evidence="5 6" id="KW-0472">Membrane</keyword>
<feature type="transmembrane region" description="Helical" evidence="6">
    <location>
        <begin position="135"/>
        <end position="158"/>
    </location>
</feature>
<comment type="subcellular location">
    <subcellularLocation>
        <location evidence="1">Membrane</location>
        <topology evidence="1">Multi-pass membrane protein</topology>
    </subcellularLocation>
</comment>
<feature type="transmembrane region" description="Helical" evidence="6">
    <location>
        <begin position="377"/>
        <end position="400"/>
    </location>
</feature>
<dbReference type="PANTHER" id="PTHR10283:SF82">
    <property type="entry name" value="SOLUTE CARRIER FAMILY 13 MEMBER 2"/>
    <property type="match status" value="1"/>
</dbReference>
<sequence>MAFPGWVQWLLKYKGLIFLIFYPILLSPIVIVYNSSEAKGAFALLLMAGYWITECIPIYVTALLPIVMAPLMGLLSSNNTCIEYMRDSNMLFIGGAFLAVATEHRNLHRRIGVAVMQIMGGDPRMLMLGLMLPTWFLSMWMSNAAATIMMLTIVEALVSRLEAVKPAEGDEEVALTTVKEHKTQDGNGQDAAWLTGDLQSSESVHTALQSEGQNNTTVDKKGAHNEELRKLAAGLSLGIAFSSSCGGMGTVIGTPTNVVFYGMVTDKYGSSTSLSFGTWAAYAVPVSVLCLFSTWLILCLMFIGPKKFFRRRGADRARDEAFKAILEDEKRSLGPVKWAEGTCMAVLAFVVLLWISREPGAPGWSRIMPKVMRNGKLAPLVTDTQPAILGTVLFMVLPAYNPFAKKKRDGTVADPKEAVLPWKVAQSRCPWGVLILIGGGFALSKMCSVSGLSTVVGENLIALKSLPVIALVYVITIIGSTITTFVANAATATVLLPIMFQLAETIHVHPFSLGLPVTIAASLAFILPAATPANAIVFGKGRVKMNEMILSGLIVCLAGQLVTVFCSSTYAVPLFDLNTYPAWAPNVTIDGGGN</sequence>
<evidence type="ECO:0000256" key="5">
    <source>
        <dbReference type="ARBA" id="ARBA00023136"/>
    </source>
</evidence>
<evidence type="ECO:0000256" key="6">
    <source>
        <dbReference type="SAM" id="Phobius"/>
    </source>
</evidence>
<reference evidence="7" key="1">
    <citation type="submission" date="2016-01" db="EMBL/GenBank/DDBJ databases">
        <title>Reference transcriptome for the parasite Schistocephalus solidus: insights into the molecular evolution of parasitism.</title>
        <authorList>
            <person name="Hebert F.O."/>
            <person name="Grambauer S."/>
            <person name="Barber I."/>
            <person name="Landry C.R."/>
            <person name="Aubin-Horth N."/>
        </authorList>
    </citation>
    <scope>NUCLEOTIDE SEQUENCE</scope>
</reference>
<dbReference type="InterPro" id="IPR001898">
    <property type="entry name" value="SLC13A/DASS"/>
</dbReference>
<dbReference type="AlphaFoldDB" id="A0A0X3P2K7"/>
<evidence type="ECO:0000256" key="4">
    <source>
        <dbReference type="ARBA" id="ARBA00022989"/>
    </source>
</evidence>
<evidence type="ECO:0000256" key="2">
    <source>
        <dbReference type="ARBA" id="ARBA00006772"/>
    </source>
</evidence>
<feature type="transmembrane region" description="Helical" evidence="6">
    <location>
        <begin position="515"/>
        <end position="537"/>
    </location>
</feature>
<feature type="transmembrane region" description="Helical" evidence="6">
    <location>
        <begin position="41"/>
        <end position="68"/>
    </location>
</feature>
<feature type="transmembrane region" description="Helical" evidence="6">
    <location>
        <begin position="231"/>
        <end position="253"/>
    </location>
</feature>
<evidence type="ECO:0000256" key="3">
    <source>
        <dbReference type="ARBA" id="ARBA00022692"/>
    </source>
</evidence>
<keyword evidence="4 6" id="KW-1133">Transmembrane helix</keyword>
<feature type="transmembrane region" description="Helical" evidence="6">
    <location>
        <begin position="279"/>
        <end position="303"/>
    </location>
</feature>
<protein>
    <recommendedName>
        <fullName evidence="8">Solute carrier family 13 member 2</fullName>
    </recommendedName>
</protein>
<accession>A0A0X3P2K7</accession>
<feature type="transmembrane region" description="Helical" evidence="6">
    <location>
        <begin position="549"/>
        <end position="572"/>
    </location>
</feature>
<feature type="transmembrane region" description="Helical" evidence="6">
    <location>
        <begin position="15"/>
        <end position="34"/>
    </location>
</feature>
<organism evidence="7">
    <name type="scientific">Schistocephalus solidus</name>
    <name type="common">Tapeworm</name>
    <dbReference type="NCBI Taxonomy" id="70667"/>
    <lineage>
        <taxon>Eukaryota</taxon>
        <taxon>Metazoa</taxon>
        <taxon>Spiralia</taxon>
        <taxon>Lophotrochozoa</taxon>
        <taxon>Platyhelminthes</taxon>
        <taxon>Cestoda</taxon>
        <taxon>Eucestoda</taxon>
        <taxon>Diphyllobothriidea</taxon>
        <taxon>Diphyllobothriidae</taxon>
        <taxon>Schistocephalus</taxon>
    </lineage>
</organism>
<comment type="similarity">
    <text evidence="2">Belongs to the SLC13A/DASS transporter (TC 2.A.47) family. NADC subfamily.</text>
</comment>
<keyword evidence="3 6" id="KW-0812">Transmembrane</keyword>
<evidence type="ECO:0000313" key="7">
    <source>
        <dbReference type="EMBL" id="JAP45913.1"/>
    </source>
</evidence>
<dbReference type="GO" id="GO:0015556">
    <property type="term" value="F:C4-dicarboxylate transmembrane transporter activity"/>
    <property type="evidence" value="ECO:0007669"/>
    <property type="project" value="UniProtKB-ARBA"/>
</dbReference>
<gene>
    <name evidence="7" type="ORF">TR87253</name>
</gene>
<dbReference type="GO" id="GO:0005886">
    <property type="term" value="C:plasma membrane"/>
    <property type="evidence" value="ECO:0007669"/>
    <property type="project" value="TreeGrafter"/>
</dbReference>
<dbReference type="PANTHER" id="PTHR10283">
    <property type="entry name" value="SOLUTE CARRIER FAMILY 13 MEMBER"/>
    <property type="match status" value="1"/>
</dbReference>
<dbReference type="GO" id="GO:0005310">
    <property type="term" value="F:dicarboxylic acid transmembrane transporter activity"/>
    <property type="evidence" value="ECO:0007669"/>
    <property type="project" value="UniProtKB-ARBA"/>
</dbReference>
<feature type="transmembrane region" description="Helical" evidence="6">
    <location>
        <begin position="431"/>
        <end position="455"/>
    </location>
</feature>